<accession>A0A511DEW7</accession>
<dbReference type="Proteomes" id="UP000321685">
    <property type="component" value="Unassembled WGS sequence"/>
</dbReference>
<dbReference type="InterPro" id="IPR017871">
    <property type="entry name" value="ABC_transporter-like_CS"/>
</dbReference>
<dbReference type="GO" id="GO:0015658">
    <property type="term" value="F:branched-chain amino acid transmembrane transporter activity"/>
    <property type="evidence" value="ECO:0007669"/>
    <property type="project" value="TreeGrafter"/>
</dbReference>
<comment type="similarity">
    <text evidence="1">Belongs to the ABC transporter superfamily.</text>
</comment>
<organism evidence="5 6">
    <name type="scientific">Pseudonocardia sulfidoxydans NBRC 16205</name>
    <dbReference type="NCBI Taxonomy" id="1223511"/>
    <lineage>
        <taxon>Bacteria</taxon>
        <taxon>Bacillati</taxon>
        <taxon>Actinomycetota</taxon>
        <taxon>Actinomycetes</taxon>
        <taxon>Pseudonocardiales</taxon>
        <taxon>Pseudonocardiaceae</taxon>
        <taxon>Pseudonocardia</taxon>
    </lineage>
</organism>
<evidence type="ECO:0000259" key="4">
    <source>
        <dbReference type="PROSITE" id="PS50893"/>
    </source>
</evidence>
<dbReference type="PANTHER" id="PTHR43820:SF4">
    <property type="entry name" value="HIGH-AFFINITY BRANCHED-CHAIN AMINO ACID TRANSPORT ATP-BINDING PROTEIN LIVF"/>
    <property type="match status" value="1"/>
</dbReference>
<dbReference type="GO" id="GO:0005524">
    <property type="term" value="F:ATP binding"/>
    <property type="evidence" value="ECO:0007669"/>
    <property type="project" value="InterPro"/>
</dbReference>
<keyword evidence="3" id="KW-0029">Amino-acid transport</keyword>
<keyword evidence="2" id="KW-0813">Transport</keyword>
<dbReference type="SUPFAM" id="SSF52540">
    <property type="entry name" value="P-loop containing nucleoside triphosphate hydrolases"/>
    <property type="match status" value="1"/>
</dbReference>
<evidence type="ECO:0000256" key="2">
    <source>
        <dbReference type="ARBA" id="ARBA00022448"/>
    </source>
</evidence>
<comment type="caution">
    <text evidence="5">The sequence shown here is derived from an EMBL/GenBank/DDBJ whole genome shotgun (WGS) entry which is preliminary data.</text>
</comment>
<gene>
    <name evidence="5" type="ORF">PSU4_20410</name>
</gene>
<evidence type="ECO:0000313" key="6">
    <source>
        <dbReference type="Proteomes" id="UP000321685"/>
    </source>
</evidence>
<dbReference type="Pfam" id="PF00005">
    <property type="entry name" value="ABC_tran"/>
    <property type="match status" value="1"/>
</dbReference>
<dbReference type="GO" id="GO:0015807">
    <property type="term" value="P:L-amino acid transport"/>
    <property type="evidence" value="ECO:0007669"/>
    <property type="project" value="TreeGrafter"/>
</dbReference>
<keyword evidence="6" id="KW-1185">Reference proteome</keyword>
<dbReference type="PROSITE" id="PS00211">
    <property type="entry name" value="ABC_TRANSPORTER_1"/>
    <property type="match status" value="1"/>
</dbReference>
<dbReference type="AlphaFoldDB" id="A0A511DEW7"/>
<dbReference type="PANTHER" id="PTHR43820">
    <property type="entry name" value="HIGH-AFFINITY BRANCHED-CHAIN AMINO ACID TRANSPORT ATP-BINDING PROTEIN LIVF"/>
    <property type="match status" value="1"/>
</dbReference>
<dbReference type="EMBL" id="BJVJ01000015">
    <property type="protein sequence ID" value="GEL23087.1"/>
    <property type="molecule type" value="Genomic_DNA"/>
</dbReference>
<dbReference type="InterPro" id="IPR027417">
    <property type="entry name" value="P-loop_NTPase"/>
</dbReference>
<proteinExistence type="inferred from homology"/>
<sequence>MKDGVAHVPEGRQVFPAMTVRENLEMGAFVRRSAGEGIEEAVRRFPVLERFLDAPAGSLSGGQQQMLAVARGLMSKPRLLLLDEPTLGLAPLVVAEIGAIIRSLREEGVTVLLVEQNTALALDVSDRAYVLVEGRVELSGPSSELLASGEIRKAYMGI</sequence>
<dbReference type="InterPro" id="IPR052156">
    <property type="entry name" value="BCAA_Transport_ATP-bd_LivF"/>
</dbReference>
<name>A0A511DEW7_9PSEU</name>
<protein>
    <recommendedName>
        <fullName evidence="4">ABC transporter domain-containing protein</fullName>
    </recommendedName>
</protein>
<dbReference type="InterPro" id="IPR003439">
    <property type="entry name" value="ABC_transporter-like_ATP-bd"/>
</dbReference>
<dbReference type="Gene3D" id="3.40.50.300">
    <property type="entry name" value="P-loop containing nucleotide triphosphate hydrolases"/>
    <property type="match status" value="1"/>
</dbReference>
<evidence type="ECO:0000256" key="3">
    <source>
        <dbReference type="ARBA" id="ARBA00022970"/>
    </source>
</evidence>
<feature type="domain" description="ABC transporter" evidence="4">
    <location>
        <begin position="1"/>
        <end position="158"/>
    </location>
</feature>
<evidence type="ECO:0000256" key="1">
    <source>
        <dbReference type="ARBA" id="ARBA00005417"/>
    </source>
</evidence>
<reference evidence="5 6" key="1">
    <citation type="submission" date="2019-07" db="EMBL/GenBank/DDBJ databases">
        <title>Whole genome shotgun sequence of Pseudonocardia sulfidoxydans NBRC 16205.</title>
        <authorList>
            <person name="Hosoyama A."/>
            <person name="Uohara A."/>
            <person name="Ohji S."/>
            <person name="Ichikawa N."/>
        </authorList>
    </citation>
    <scope>NUCLEOTIDE SEQUENCE [LARGE SCALE GENOMIC DNA]</scope>
    <source>
        <strain evidence="5 6">NBRC 16205</strain>
    </source>
</reference>
<evidence type="ECO:0000313" key="5">
    <source>
        <dbReference type="EMBL" id="GEL23087.1"/>
    </source>
</evidence>
<dbReference type="GO" id="GO:0016887">
    <property type="term" value="F:ATP hydrolysis activity"/>
    <property type="evidence" value="ECO:0007669"/>
    <property type="project" value="InterPro"/>
</dbReference>
<dbReference type="PROSITE" id="PS50893">
    <property type="entry name" value="ABC_TRANSPORTER_2"/>
    <property type="match status" value="1"/>
</dbReference>